<dbReference type="Gene3D" id="1.25.40.20">
    <property type="entry name" value="Ankyrin repeat-containing domain"/>
    <property type="match status" value="1"/>
</dbReference>
<reference evidence="4 5" key="1">
    <citation type="submission" date="2015-06" db="EMBL/GenBank/DDBJ databases">
        <title>Survival trade-offs in plant roots during colonization by closely related pathogenic and mutualistic fungi.</title>
        <authorList>
            <person name="Hacquard S."/>
            <person name="Kracher B."/>
            <person name="Hiruma K."/>
            <person name="Weinman A."/>
            <person name="Muench P."/>
            <person name="Garrido Oter R."/>
            <person name="Ver Loren van Themaat E."/>
            <person name="Dallerey J.-F."/>
            <person name="Damm U."/>
            <person name="Henrissat B."/>
            <person name="Lespinet O."/>
            <person name="Thon M."/>
            <person name="Kemen E."/>
            <person name="McHardy A.C."/>
            <person name="Schulze-Lefert P."/>
            <person name="O'Connell R.J."/>
        </authorList>
    </citation>
    <scope>NUCLEOTIDE SEQUENCE [LARGE SCALE GENOMIC DNA]</scope>
    <source>
        <strain evidence="4 5">MAFF 238704</strain>
    </source>
</reference>
<comment type="caution">
    <text evidence="4">The sequence shown here is derived from an EMBL/GenBank/DDBJ whole genome shotgun (WGS) entry which is preliminary data.</text>
</comment>
<dbReference type="InterPro" id="IPR036770">
    <property type="entry name" value="Ankyrin_rpt-contain_sf"/>
</dbReference>
<name>A0A162PA27_COLIC</name>
<dbReference type="SUPFAM" id="SSF53335">
    <property type="entry name" value="S-adenosyl-L-methionine-dependent methyltransferases"/>
    <property type="match status" value="1"/>
</dbReference>
<dbReference type="PANTHER" id="PTHR43591:SF10">
    <property type="entry name" value="ABC TRANSMEMBRANE TYPE-1 DOMAIN-CONTAINING PROTEIN-RELATED"/>
    <property type="match status" value="1"/>
</dbReference>
<feature type="repeat" description="ANK" evidence="2">
    <location>
        <begin position="496"/>
        <end position="528"/>
    </location>
</feature>
<dbReference type="Gene3D" id="3.40.50.150">
    <property type="entry name" value="Vaccinia Virus protein VP39"/>
    <property type="match status" value="1"/>
</dbReference>
<keyword evidence="4" id="KW-0489">Methyltransferase</keyword>
<keyword evidence="5" id="KW-1185">Reference proteome</keyword>
<dbReference type="CDD" id="cd02440">
    <property type="entry name" value="AdoMet_MTases"/>
    <property type="match status" value="1"/>
</dbReference>
<dbReference type="Pfam" id="PF13489">
    <property type="entry name" value="Methyltransf_23"/>
    <property type="match status" value="1"/>
</dbReference>
<dbReference type="InterPro" id="IPR029063">
    <property type="entry name" value="SAM-dependent_MTases_sf"/>
</dbReference>
<dbReference type="STRING" id="1573173.A0A162PA27"/>
<dbReference type="PANTHER" id="PTHR43591">
    <property type="entry name" value="METHYLTRANSFERASE"/>
    <property type="match status" value="1"/>
</dbReference>
<feature type="compositionally biased region" description="Low complexity" evidence="3">
    <location>
        <begin position="93"/>
        <end position="118"/>
    </location>
</feature>
<dbReference type="GO" id="GO:0008168">
    <property type="term" value="F:methyltransferase activity"/>
    <property type="evidence" value="ECO:0007669"/>
    <property type="project" value="UniProtKB-KW"/>
</dbReference>
<gene>
    <name evidence="4" type="ORF">CI238_09213</name>
</gene>
<proteinExistence type="inferred from homology"/>
<evidence type="ECO:0000256" key="3">
    <source>
        <dbReference type="SAM" id="MobiDB-lite"/>
    </source>
</evidence>
<keyword evidence="4" id="KW-0808">Transferase</keyword>
<evidence type="ECO:0000313" key="5">
    <source>
        <dbReference type="Proteomes" id="UP000076584"/>
    </source>
</evidence>
<accession>A0A162PA27</accession>
<dbReference type="Pfam" id="PF00023">
    <property type="entry name" value="Ank"/>
    <property type="match status" value="1"/>
</dbReference>
<dbReference type="AlphaFoldDB" id="A0A162PA27"/>
<dbReference type="InterPro" id="IPR002110">
    <property type="entry name" value="Ankyrin_rpt"/>
</dbReference>
<dbReference type="SMART" id="SM00248">
    <property type="entry name" value="ANK"/>
    <property type="match status" value="2"/>
</dbReference>
<evidence type="ECO:0000256" key="2">
    <source>
        <dbReference type="PROSITE-ProRule" id="PRU00023"/>
    </source>
</evidence>
<dbReference type="EMBL" id="LFIW01000357">
    <property type="protein sequence ID" value="KZL86895.1"/>
    <property type="molecule type" value="Genomic_DNA"/>
</dbReference>
<keyword evidence="2" id="KW-0040">ANK repeat</keyword>
<dbReference type="PROSITE" id="PS50297">
    <property type="entry name" value="ANK_REP_REGION"/>
    <property type="match status" value="1"/>
</dbReference>
<organism evidence="4 5">
    <name type="scientific">Colletotrichum incanum</name>
    <name type="common">Soybean anthracnose fungus</name>
    <dbReference type="NCBI Taxonomy" id="1573173"/>
    <lineage>
        <taxon>Eukaryota</taxon>
        <taxon>Fungi</taxon>
        <taxon>Dikarya</taxon>
        <taxon>Ascomycota</taxon>
        <taxon>Pezizomycotina</taxon>
        <taxon>Sordariomycetes</taxon>
        <taxon>Hypocreomycetidae</taxon>
        <taxon>Glomerellales</taxon>
        <taxon>Glomerellaceae</taxon>
        <taxon>Colletotrichum</taxon>
        <taxon>Colletotrichum spaethianum species complex</taxon>
    </lineage>
</organism>
<dbReference type="Proteomes" id="UP000076584">
    <property type="component" value="Unassembled WGS sequence"/>
</dbReference>
<comment type="similarity">
    <text evidence="1">Belongs to the methyltransferase superfamily. LaeA methyltransferase family.</text>
</comment>
<dbReference type="SUPFAM" id="SSF48403">
    <property type="entry name" value="Ankyrin repeat"/>
    <property type="match status" value="1"/>
</dbReference>
<evidence type="ECO:0000313" key="4">
    <source>
        <dbReference type="EMBL" id="KZL86895.1"/>
    </source>
</evidence>
<dbReference type="PROSITE" id="PS50088">
    <property type="entry name" value="ANK_REPEAT"/>
    <property type="match status" value="1"/>
</dbReference>
<sequence>MVRSSLPLLKFARKPQPCHLPTDALPFLLEIDTRGPPTPLCESSRLVAIDTHFSSYLETAAPITDALICDPHPGFPSMASTDEPARDAAEAGSSPKSTKSAKSLASARSPARSPLRSARASEHGSPPTAEATPQEEHVQLEADPDVGSDTASNYASDVSDTASATSSIFHYQYENGRRYHAYRAGQYLLPNDDKEQERLDMTHHVFLLTLKGELCATHLENPQNILDLGTGTGIWAIEVGDLFPSAEVIGTDLSPIQPDWVPPNVHFEIDDATMEWTFPKNHFDFIHARTLAGAVQDWPALIHQCYEHCKPGGSIEISEGRANFFCDDDTLKEDTATWQWLSEFRKLSAPLGFDIAPALPDMLKAEGFEQVNLIQRVVPMGTWPKDKELKEIGRWFRVQFLEMALEAYTLALFTRAGNWKNEEVQVLLALVRGELKSDKIHLYTYTMVATPFRSLVWSYGSCPSSTESWLVWKDDDFEIHSEVRDLPSGSSSGCAWAGTPLHLAAMAGNAEIARLILEQIVDVNARTDAFENVTEGGHCYVPMPRGGPTALHIALSTGTYYGCIGCDLDKGRLEVASMLIEHGASVEGVADHLQFKDITKFEGFAELWDKLRMGTIVEDHGKNLSG</sequence>
<dbReference type="PRINTS" id="PR01415">
    <property type="entry name" value="ANKYRIN"/>
</dbReference>
<evidence type="ECO:0000256" key="1">
    <source>
        <dbReference type="ARBA" id="ARBA00038158"/>
    </source>
</evidence>
<protein>
    <submittedName>
        <fullName evidence="4">Phosphoethanolamine n-methyltransferase</fullName>
    </submittedName>
</protein>
<dbReference type="GO" id="GO:0032259">
    <property type="term" value="P:methylation"/>
    <property type="evidence" value="ECO:0007669"/>
    <property type="project" value="UniProtKB-KW"/>
</dbReference>
<feature type="region of interest" description="Disordered" evidence="3">
    <location>
        <begin position="74"/>
        <end position="137"/>
    </location>
</feature>